<proteinExistence type="predicted"/>
<feature type="chain" id="PRO_5029873723" description="DUF7953 domain-containing protein" evidence="2">
    <location>
        <begin position="32"/>
        <end position="224"/>
    </location>
</feature>
<feature type="domain" description="DUF7953" evidence="3">
    <location>
        <begin position="32"/>
        <end position="143"/>
    </location>
</feature>
<protein>
    <recommendedName>
        <fullName evidence="3">DUF7953 domain-containing protein</fullName>
    </recommendedName>
</protein>
<evidence type="ECO:0000259" key="3">
    <source>
        <dbReference type="Pfam" id="PF25829"/>
    </source>
</evidence>
<keyword evidence="5" id="KW-1185">Reference proteome</keyword>
<feature type="transmembrane region" description="Helical" evidence="1">
    <location>
        <begin position="164"/>
        <end position="189"/>
    </location>
</feature>
<keyword evidence="1" id="KW-1133">Transmembrane helix</keyword>
<feature type="signal peptide" evidence="2">
    <location>
        <begin position="1"/>
        <end position="31"/>
    </location>
</feature>
<comment type="caution">
    <text evidence="4">The sequence shown here is derived from an EMBL/GenBank/DDBJ whole genome shotgun (WGS) entry which is preliminary data.</text>
</comment>
<evidence type="ECO:0000256" key="1">
    <source>
        <dbReference type="SAM" id="Phobius"/>
    </source>
</evidence>
<dbReference type="Pfam" id="PF25829">
    <property type="entry name" value="DUF7953"/>
    <property type="match status" value="1"/>
</dbReference>
<dbReference type="Proteomes" id="UP000593562">
    <property type="component" value="Unassembled WGS sequence"/>
</dbReference>
<organism evidence="4 5">
    <name type="scientific">Tripterygium wilfordii</name>
    <name type="common">Thunder God vine</name>
    <dbReference type="NCBI Taxonomy" id="458696"/>
    <lineage>
        <taxon>Eukaryota</taxon>
        <taxon>Viridiplantae</taxon>
        <taxon>Streptophyta</taxon>
        <taxon>Embryophyta</taxon>
        <taxon>Tracheophyta</taxon>
        <taxon>Spermatophyta</taxon>
        <taxon>Magnoliopsida</taxon>
        <taxon>eudicotyledons</taxon>
        <taxon>Gunneridae</taxon>
        <taxon>Pentapetalae</taxon>
        <taxon>rosids</taxon>
        <taxon>fabids</taxon>
        <taxon>Celastrales</taxon>
        <taxon>Celastraceae</taxon>
        <taxon>Tripterygium</taxon>
    </lineage>
</organism>
<evidence type="ECO:0000256" key="2">
    <source>
        <dbReference type="SAM" id="SignalP"/>
    </source>
</evidence>
<accession>A0A7J7DXT8</accession>
<name>A0A7J7DXT8_TRIWF</name>
<dbReference type="EMBL" id="JAAARO010000003">
    <property type="protein sequence ID" value="KAF5750984.1"/>
    <property type="molecule type" value="Genomic_DNA"/>
</dbReference>
<evidence type="ECO:0000313" key="5">
    <source>
        <dbReference type="Proteomes" id="UP000593562"/>
    </source>
</evidence>
<sequence>MSIRYMLDSSVSAKLLPFWILFSFFSESVSSGVVTLDSIVIFKTHEWLNAKPKVYFQCKGENKTELPDVKKVHVLYSFKGEESWQPLTELPDKKCKRCGFYEKDTIKSDDVFEQWEFCPSDFKAPHGKYARFKEKEFNATFSCVQCVTVNAVASNSDSHGRGRGMHIVLVILIISLVTTVLVLGAVVTYKYWQKKRREQEQARFLKLFEDGDDIEDELDLGTVI</sequence>
<keyword evidence="1" id="KW-0812">Transmembrane</keyword>
<dbReference type="InParanoid" id="A0A7J7DXT8"/>
<evidence type="ECO:0000313" key="4">
    <source>
        <dbReference type="EMBL" id="KAF5750984.1"/>
    </source>
</evidence>
<gene>
    <name evidence="4" type="ORF">HS088_TW03G01325</name>
</gene>
<dbReference type="PANTHER" id="PTHR33780:SF3">
    <property type="entry name" value="EXPRESSED PROTEIN"/>
    <property type="match status" value="1"/>
</dbReference>
<dbReference type="PANTHER" id="PTHR33780">
    <property type="entry name" value="EXPRESSED PROTEIN"/>
    <property type="match status" value="1"/>
</dbReference>
<dbReference type="InterPro" id="IPR057713">
    <property type="entry name" value="DUF7953"/>
</dbReference>
<keyword evidence="1" id="KW-0472">Membrane</keyword>
<keyword evidence="2" id="KW-0732">Signal</keyword>
<dbReference type="OrthoDB" id="2014701at2759"/>
<reference evidence="4 5" key="1">
    <citation type="journal article" date="2020" name="Nat. Commun.">
        <title>Genome of Tripterygium wilfordii and identification of cytochrome P450 involved in triptolide biosynthesis.</title>
        <authorList>
            <person name="Tu L."/>
            <person name="Su P."/>
            <person name="Zhang Z."/>
            <person name="Gao L."/>
            <person name="Wang J."/>
            <person name="Hu T."/>
            <person name="Zhou J."/>
            <person name="Zhang Y."/>
            <person name="Zhao Y."/>
            <person name="Liu Y."/>
            <person name="Song Y."/>
            <person name="Tong Y."/>
            <person name="Lu Y."/>
            <person name="Yang J."/>
            <person name="Xu C."/>
            <person name="Jia M."/>
            <person name="Peters R.J."/>
            <person name="Huang L."/>
            <person name="Gao W."/>
        </authorList>
    </citation>
    <scope>NUCLEOTIDE SEQUENCE [LARGE SCALE GENOMIC DNA]</scope>
    <source>
        <strain evidence="5">cv. XIE 37</strain>
        <tissue evidence="4">Leaf</tissue>
    </source>
</reference>
<dbReference type="AlphaFoldDB" id="A0A7J7DXT8"/>
<dbReference type="FunCoup" id="A0A7J7DXT8">
    <property type="interactions" value="1251"/>
</dbReference>